<comment type="caution">
    <text evidence="3">The sequence shown here is derived from an EMBL/GenBank/DDBJ whole genome shotgun (WGS) entry which is preliminary data.</text>
</comment>
<dbReference type="PRINTS" id="PR00081">
    <property type="entry name" value="GDHRDH"/>
</dbReference>
<comment type="similarity">
    <text evidence="1">Belongs to the short-chain dehydrogenases/reductases (SDR) family.</text>
</comment>
<proteinExistence type="inferred from homology"/>
<gene>
    <name evidence="3" type="ORF">GCM10009745_70740</name>
</gene>
<evidence type="ECO:0000256" key="2">
    <source>
        <dbReference type="ARBA" id="ARBA00023002"/>
    </source>
</evidence>
<organism evidence="3 4">
    <name type="scientific">Kribbella yunnanensis</name>
    <dbReference type="NCBI Taxonomy" id="190194"/>
    <lineage>
        <taxon>Bacteria</taxon>
        <taxon>Bacillati</taxon>
        <taxon>Actinomycetota</taxon>
        <taxon>Actinomycetes</taxon>
        <taxon>Propionibacteriales</taxon>
        <taxon>Kribbellaceae</taxon>
        <taxon>Kribbella</taxon>
    </lineage>
</organism>
<dbReference type="PANTHER" id="PTHR43639">
    <property type="entry name" value="OXIDOREDUCTASE, SHORT-CHAIN DEHYDROGENASE/REDUCTASE FAMILY (AFU_ORTHOLOGUE AFUA_5G02870)"/>
    <property type="match status" value="1"/>
</dbReference>
<dbReference type="EMBL" id="BAAANF010000023">
    <property type="protein sequence ID" value="GAA1712390.1"/>
    <property type="molecule type" value="Genomic_DNA"/>
</dbReference>
<keyword evidence="4" id="KW-1185">Reference proteome</keyword>
<sequence>MSNTGRVALITGATSGIGRATAIELASHGDFVIVSGRDKQRAEETCDAIRDVGGECAVVLADLTDVASTEDLARGALAAGNGRVDIIVNNAGGALFDDGNQFKLTAAVSPAEYERVFALNARAPFQLTAALAPTMVEHGGGSIINILALSADLGVPGVSVFGGAKAAVASFTRTWAVEFAPAVRVNAIDLGAIDTPIHANNQEMLASLTPTIPAQRLGRSEEVASVVAFLASDAASYVSGVVLPVDGGRLITF</sequence>
<dbReference type="RefSeq" id="WP_344162213.1">
    <property type="nucleotide sequence ID" value="NZ_BAAANF010000023.1"/>
</dbReference>
<keyword evidence="2" id="KW-0560">Oxidoreductase</keyword>
<dbReference type="InterPro" id="IPR036291">
    <property type="entry name" value="NAD(P)-bd_dom_sf"/>
</dbReference>
<dbReference type="SUPFAM" id="SSF51735">
    <property type="entry name" value="NAD(P)-binding Rossmann-fold domains"/>
    <property type="match status" value="1"/>
</dbReference>
<name>A0ABN2IVF0_9ACTN</name>
<dbReference type="PANTHER" id="PTHR43639:SF1">
    <property type="entry name" value="SHORT-CHAIN DEHYDROGENASE_REDUCTASE FAMILY PROTEIN"/>
    <property type="match status" value="1"/>
</dbReference>
<dbReference type="InterPro" id="IPR002347">
    <property type="entry name" value="SDR_fam"/>
</dbReference>
<evidence type="ECO:0000313" key="3">
    <source>
        <dbReference type="EMBL" id="GAA1712390.1"/>
    </source>
</evidence>
<dbReference type="PRINTS" id="PR00080">
    <property type="entry name" value="SDRFAMILY"/>
</dbReference>
<dbReference type="Proteomes" id="UP001500280">
    <property type="component" value="Unassembled WGS sequence"/>
</dbReference>
<evidence type="ECO:0000256" key="1">
    <source>
        <dbReference type="ARBA" id="ARBA00006484"/>
    </source>
</evidence>
<dbReference type="Gene3D" id="3.40.50.720">
    <property type="entry name" value="NAD(P)-binding Rossmann-like Domain"/>
    <property type="match status" value="1"/>
</dbReference>
<protein>
    <submittedName>
        <fullName evidence="3">SDR family oxidoreductase</fullName>
    </submittedName>
</protein>
<dbReference type="Pfam" id="PF13561">
    <property type="entry name" value="adh_short_C2"/>
    <property type="match status" value="1"/>
</dbReference>
<reference evidence="3 4" key="1">
    <citation type="journal article" date="2019" name="Int. J. Syst. Evol. Microbiol.">
        <title>The Global Catalogue of Microorganisms (GCM) 10K type strain sequencing project: providing services to taxonomists for standard genome sequencing and annotation.</title>
        <authorList>
            <consortium name="The Broad Institute Genomics Platform"/>
            <consortium name="The Broad Institute Genome Sequencing Center for Infectious Disease"/>
            <person name="Wu L."/>
            <person name="Ma J."/>
        </authorList>
    </citation>
    <scope>NUCLEOTIDE SEQUENCE [LARGE SCALE GENOMIC DNA]</scope>
    <source>
        <strain evidence="3 4">JCM 14307</strain>
    </source>
</reference>
<accession>A0ABN2IVF0</accession>
<evidence type="ECO:0000313" key="4">
    <source>
        <dbReference type="Proteomes" id="UP001500280"/>
    </source>
</evidence>